<feature type="transmembrane region" description="Helical" evidence="2">
    <location>
        <begin position="62"/>
        <end position="80"/>
    </location>
</feature>
<protein>
    <submittedName>
        <fullName evidence="3">Uncharacterized protein</fullName>
    </submittedName>
</protein>
<gene>
    <name evidence="3" type="ORF">GCM10010411_78890</name>
</gene>
<reference evidence="3 4" key="1">
    <citation type="journal article" date="2019" name="Int. J. Syst. Evol. Microbiol.">
        <title>The Global Catalogue of Microorganisms (GCM) 10K type strain sequencing project: providing services to taxonomists for standard genome sequencing and annotation.</title>
        <authorList>
            <consortium name="The Broad Institute Genomics Platform"/>
            <consortium name="The Broad Institute Genome Sequencing Center for Infectious Disease"/>
            <person name="Wu L."/>
            <person name="Ma J."/>
        </authorList>
    </citation>
    <scope>NUCLEOTIDE SEQUENCE [LARGE SCALE GENOMIC DNA]</scope>
    <source>
        <strain evidence="3 4">JCM 6833</strain>
    </source>
</reference>
<keyword evidence="2" id="KW-0472">Membrane</keyword>
<evidence type="ECO:0000256" key="1">
    <source>
        <dbReference type="SAM" id="MobiDB-lite"/>
    </source>
</evidence>
<proteinExistence type="predicted"/>
<keyword evidence="2" id="KW-1133">Transmembrane helix</keyword>
<dbReference type="Proteomes" id="UP001501509">
    <property type="component" value="Unassembled WGS sequence"/>
</dbReference>
<dbReference type="EMBL" id="BAAATD010000014">
    <property type="protein sequence ID" value="GAA2629497.1"/>
    <property type="molecule type" value="Genomic_DNA"/>
</dbReference>
<feature type="region of interest" description="Disordered" evidence="1">
    <location>
        <begin position="130"/>
        <end position="154"/>
    </location>
</feature>
<keyword evidence="2" id="KW-0812">Transmembrane</keyword>
<evidence type="ECO:0000313" key="3">
    <source>
        <dbReference type="EMBL" id="GAA2629497.1"/>
    </source>
</evidence>
<evidence type="ECO:0000256" key="2">
    <source>
        <dbReference type="SAM" id="Phobius"/>
    </source>
</evidence>
<feature type="transmembrane region" description="Helical" evidence="2">
    <location>
        <begin position="86"/>
        <end position="104"/>
    </location>
</feature>
<accession>A0ABN3QLA2</accession>
<sequence>MGWIRASRNRDWASTGGAVAVPTSLRRERVMAMPDRFKVEYRPAADLHDHYRSMESKMWNHILVFLVIVGAIVLVSNLAADFINERGTIFLLAVEILGIIVLMLNQTWTRLDKLAHDQDKVLAMLLAITSQPSQPGGPPESSEGPTRPQPGEQL</sequence>
<comment type="caution">
    <text evidence="3">The sequence shown here is derived from an EMBL/GenBank/DDBJ whole genome shotgun (WGS) entry which is preliminary data.</text>
</comment>
<keyword evidence="4" id="KW-1185">Reference proteome</keyword>
<evidence type="ECO:0000313" key="4">
    <source>
        <dbReference type="Proteomes" id="UP001501509"/>
    </source>
</evidence>
<organism evidence="3 4">
    <name type="scientific">Actinomadura fulvescens</name>
    <dbReference type="NCBI Taxonomy" id="46160"/>
    <lineage>
        <taxon>Bacteria</taxon>
        <taxon>Bacillati</taxon>
        <taxon>Actinomycetota</taxon>
        <taxon>Actinomycetes</taxon>
        <taxon>Streptosporangiales</taxon>
        <taxon>Thermomonosporaceae</taxon>
        <taxon>Actinomadura</taxon>
    </lineage>
</organism>
<name>A0ABN3QLA2_9ACTN</name>
<feature type="compositionally biased region" description="Low complexity" evidence="1">
    <location>
        <begin position="130"/>
        <end position="145"/>
    </location>
</feature>